<dbReference type="GO" id="GO:0005737">
    <property type="term" value="C:cytoplasm"/>
    <property type="evidence" value="ECO:0007669"/>
    <property type="project" value="TreeGrafter"/>
</dbReference>
<dbReference type="InterPro" id="IPR011761">
    <property type="entry name" value="ATP-grasp"/>
</dbReference>
<sequence length="472" mass="52717">MTRLYILLKDTKQWGGLYPSDDLLTARQYLKLPPTKGDDKVQVLNLTGSYRYLGEGYYCSLLAEARGHRVLPSVATLNDLASRGLYGPEVKTIKAPKEADITFRIFFGRTLNPEFAELGLQLFDRFPAPILEASLKDGIITKLKPKGLSNLTDEEETLFAEALDAFSHKIWRVKKPKRKYRFDLAMLVDPEEKLPPSDTGALKRFIRAGRTLGVQVDLITHKQAARLAEYDGLFIRETTSIHGPSFQMARRAENLGLAVIDTPEAILRCTNKIYLAERMEQAKVAIPKTRVVQRGDDDALEAAAADLGFPLVMKIPDGAFSRGVVKAQSLEDVRKHAAGFFKQSAMILLQEYCYTEFDWRVGVLNKEPLFVSKYFMSRGHWQIYNHSGKKTQSGGFETLPVAAAPKKVVETAVKAANLMGDSLFGVDLKVVDGKPVVIEVNDNPNVDSGVEDKVLGDQLYLTIMQELVKRMS</sequence>
<keyword evidence="2" id="KW-0547">Nucleotide-binding</keyword>
<keyword evidence="2" id="KW-0067">ATP-binding</keyword>
<dbReference type="GO" id="GO:0005524">
    <property type="term" value="F:ATP binding"/>
    <property type="evidence" value="ECO:0007669"/>
    <property type="project" value="UniProtKB-UniRule"/>
</dbReference>
<dbReference type="PROSITE" id="PS50975">
    <property type="entry name" value="ATP_GRASP"/>
    <property type="match status" value="1"/>
</dbReference>
<dbReference type="PANTHER" id="PTHR21621:SF0">
    <property type="entry name" value="BETA-CITRYLGLUTAMATE SYNTHASE B-RELATED"/>
    <property type="match status" value="1"/>
</dbReference>
<reference evidence="4 5" key="1">
    <citation type="submission" date="2018-11" db="EMBL/GenBank/DDBJ databases">
        <title>Genomic Encyclopedia of Type Strains, Phase IV (KMG-IV): sequencing the most valuable type-strain genomes for metagenomic binning, comparative biology and taxonomic classification.</title>
        <authorList>
            <person name="Goeker M."/>
        </authorList>
    </citation>
    <scope>NUCLEOTIDE SEQUENCE [LARGE SCALE GENOMIC DNA]</scope>
    <source>
        <strain evidence="4 5">DSM 21945</strain>
    </source>
</reference>
<dbReference type="GO" id="GO:0018169">
    <property type="term" value="F:ribosomal S6-glutamic acid ligase activity"/>
    <property type="evidence" value="ECO:0007669"/>
    <property type="project" value="TreeGrafter"/>
</dbReference>
<evidence type="ECO:0000256" key="1">
    <source>
        <dbReference type="ARBA" id="ARBA00023211"/>
    </source>
</evidence>
<keyword evidence="5" id="KW-1185">Reference proteome</keyword>
<organism evidence="4 5">
    <name type="scientific">Gallaecimonas pentaromativorans</name>
    <dbReference type="NCBI Taxonomy" id="584787"/>
    <lineage>
        <taxon>Bacteria</taxon>
        <taxon>Pseudomonadati</taxon>
        <taxon>Pseudomonadota</taxon>
        <taxon>Gammaproteobacteria</taxon>
        <taxon>Enterobacterales</taxon>
        <taxon>Gallaecimonadaceae</taxon>
        <taxon>Gallaecimonas</taxon>
    </lineage>
</organism>
<evidence type="ECO:0000259" key="3">
    <source>
        <dbReference type="PROSITE" id="PS50975"/>
    </source>
</evidence>
<evidence type="ECO:0000256" key="2">
    <source>
        <dbReference type="PROSITE-ProRule" id="PRU00409"/>
    </source>
</evidence>
<name>A0A3N1P129_9GAMM</name>
<proteinExistence type="predicted"/>
<dbReference type="AlphaFoldDB" id="A0A3N1P129"/>
<evidence type="ECO:0000313" key="4">
    <source>
        <dbReference type="EMBL" id="ROQ24972.1"/>
    </source>
</evidence>
<dbReference type="Pfam" id="PF14401">
    <property type="entry name" value="RLAN"/>
    <property type="match status" value="1"/>
</dbReference>
<accession>A0A3N1P129</accession>
<dbReference type="RefSeq" id="WP_050659439.1">
    <property type="nucleotide sequence ID" value="NZ_JBLXAC010000006.1"/>
</dbReference>
<dbReference type="InterPro" id="IPR013651">
    <property type="entry name" value="ATP-grasp_RimK-type"/>
</dbReference>
<feature type="domain" description="ATP-grasp" evidence="3">
    <location>
        <begin position="276"/>
        <end position="468"/>
    </location>
</feature>
<dbReference type="Gene3D" id="3.30.470.20">
    <property type="entry name" value="ATP-grasp fold, B domain"/>
    <property type="match status" value="1"/>
</dbReference>
<dbReference type="Pfam" id="PF08443">
    <property type="entry name" value="RimK"/>
    <property type="match status" value="1"/>
</dbReference>
<dbReference type="InterPro" id="IPR025839">
    <property type="entry name" value="RLAN_dom"/>
</dbReference>
<protein>
    <submittedName>
        <fullName evidence="4">Glutathione synthase/RimK-type ligase-like ATP-grasp enzyme</fullName>
    </submittedName>
</protein>
<dbReference type="STRING" id="584787.GCA_001247655_03984"/>
<gene>
    <name evidence="4" type="ORF">EDC28_106220</name>
</gene>
<comment type="caution">
    <text evidence="4">The sequence shown here is derived from an EMBL/GenBank/DDBJ whole genome shotgun (WGS) entry which is preliminary data.</text>
</comment>
<dbReference type="PANTHER" id="PTHR21621">
    <property type="entry name" value="RIBOSOMAL PROTEIN S6 MODIFICATION PROTEIN"/>
    <property type="match status" value="1"/>
</dbReference>
<evidence type="ECO:0000313" key="5">
    <source>
        <dbReference type="Proteomes" id="UP000268033"/>
    </source>
</evidence>
<dbReference type="GO" id="GO:0046872">
    <property type="term" value="F:metal ion binding"/>
    <property type="evidence" value="ECO:0007669"/>
    <property type="project" value="InterPro"/>
</dbReference>
<keyword evidence="1" id="KW-0464">Manganese</keyword>
<dbReference type="OrthoDB" id="9800957at2"/>
<dbReference type="SUPFAM" id="SSF56059">
    <property type="entry name" value="Glutathione synthetase ATP-binding domain-like"/>
    <property type="match status" value="1"/>
</dbReference>
<dbReference type="GO" id="GO:0009432">
    <property type="term" value="P:SOS response"/>
    <property type="evidence" value="ECO:0007669"/>
    <property type="project" value="TreeGrafter"/>
</dbReference>
<dbReference type="InterPro" id="IPR013815">
    <property type="entry name" value="ATP_grasp_subdomain_1"/>
</dbReference>
<keyword evidence="4" id="KW-0436">Ligase</keyword>
<dbReference type="Proteomes" id="UP000268033">
    <property type="component" value="Unassembled WGS sequence"/>
</dbReference>
<dbReference type="EMBL" id="RJUL01000006">
    <property type="protein sequence ID" value="ROQ24972.1"/>
    <property type="molecule type" value="Genomic_DNA"/>
</dbReference>
<dbReference type="Gene3D" id="3.30.1490.20">
    <property type="entry name" value="ATP-grasp fold, A domain"/>
    <property type="match status" value="1"/>
</dbReference>